<comment type="similarity">
    <text evidence="2">Belongs to the polysaccharide lyase 8 family.</text>
</comment>
<dbReference type="SUPFAM" id="SSF48230">
    <property type="entry name" value="Chondroitin AC/alginate lyase"/>
    <property type="match status" value="1"/>
</dbReference>
<dbReference type="RefSeq" id="WP_177195081.1">
    <property type="nucleotide sequence ID" value="NZ_FOQO01000003.1"/>
</dbReference>
<dbReference type="GO" id="GO:0016837">
    <property type="term" value="F:carbon-oxygen lyase activity, acting on polysaccharides"/>
    <property type="evidence" value="ECO:0007669"/>
    <property type="project" value="UniProtKB-ARBA"/>
</dbReference>
<dbReference type="Gene3D" id="1.50.10.100">
    <property type="entry name" value="Chondroitin AC/alginate lyase"/>
    <property type="match status" value="1"/>
</dbReference>
<feature type="chain" id="PRO_5011761936" evidence="7">
    <location>
        <begin position="26"/>
        <end position="722"/>
    </location>
</feature>
<evidence type="ECO:0000256" key="2">
    <source>
        <dbReference type="ARBA" id="ARBA00006699"/>
    </source>
</evidence>
<dbReference type="PANTHER" id="PTHR38481">
    <property type="entry name" value="HYALURONATE LYASE"/>
    <property type="match status" value="1"/>
</dbReference>
<evidence type="ECO:0000256" key="6">
    <source>
        <dbReference type="ARBA" id="ARBA00023239"/>
    </source>
</evidence>
<keyword evidence="12" id="KW-1185">Reference proteome</keyword>
<dbReference type="InterPro" id="IPR003159">
    <property type="entry name" value="Lyase_8_central_dom"/>
</dbReference>
<evidence type="ECO:0000313" key="12">
    <source>
        <dbReference type="Proteomes" id="UP000198670"/>
    </source>
</evidence>
<dbReference type="EMBL" id="FOQO01000003">
    <property type="protein sequence ID" value="SFI32006.1"/>
    <property type="molecule type" value="Genomic_DNA"/>
</dbReference>
<feature type="domain" description="Polysaccharide lyase family 8 C-terminal" evidence="9">
    <location>
        <begin position="589"/>
        <end position="659"/>
    </location>
</feature>
<dbReference type="Gene3D" id="2.70.98.10">
    <property type="match status" value="1"/>
</dbReference>
<sequence>MISSSRIRRIWIVMLFISQSYAQQANDFAIIGERLTTSLLAAPVSTGQVERIITTMAKDGTWSTINYRDTSKTGFEHRIHLENLLAMAKAYNQPGSSYAHNVQLLVAFRAALQHWLEEDYRCENWWWNEIGTPDAMANILLLMRDELNADELAAGIAIAERSNFDGFGARPGGDFVKMAGIKAVTELVRRDTAEFARAIKTMSEQIYVTEDRGIKPDMSFHHRTDNVPSTLSYGAQYVRIFLYWADLVSETRFAFEPEAIALVTDYYLDGMRKAMPFGRFADPGIKNREVSRKSSAGRRSDYTGKLLARISNYRKEELEHPNLRSNQYFWYSHYHSHQRPKYFASVRMFSNRSNNMEYPHNEEGLKNHFYADGSQFISRTGREYFNIYPSWDWRKIPGTTVVQVDTFPHWKDLVKKGTTAFVGGVSDGEYGAATFDFLSPHSGLKAHKSWFFFDDEIVCLGAGITSTATQPVMTTLNQALSNGPVWLNDKRNTGEQEQQIEGPAWVNHDSTGYIVLNANRIWLRRGKSTGTWRSISHQDHATDEPVTQDIFTLAIDHGTQPKDDTYAYIILPAASESQTSAYAQHQPTEVVSNTKELQAVSNKLLGIHYAVFYEPGNIVFPGGIHLETNEPALFIIKAADKGIEQITVADPTRKLEKITFRLKFATSSDTTLTVQLPRGTLAGKSLRLDAISKNAKTFLLRSDTLAARRDRIWKGDRKFPLN</sequence>
<name>A0A1I3H8F0_9SPHI</name>
<dbReference type="Gene3D" id="2.60.220.10">
    <property type="entry name" value="Polysaccharide lyase family 8-like, C-terminal"/>
    <property type="match status" value="1"/>
</dbReference>
<keyword evidence="5" id="KW-0106">Calcium</keyword>
<dbReference type="InterPro" id="IPR011071">
    <property type="entry name" value="Lyase_8-like_C"/>
</dbReference>
<feature type="domain" description="Polysaccharide lyase 8 N-terminal alpha-helical" evidence="10">
    <location>
        <begin position="54"/>
        <end position="313"/>
    </location>
</feature>
<dbReference type="InterPro" id="IPR014718">
    <property type="entry name" value="GH-type_carb-bd"/>
</dbReference>
<comment type="subunit">
    <text evidence="3">Monomer.</text>
</comment>
<evidence type="ECO:0000256" key="4">
    <source>
        <dbReference type="ARBA" id="ARBA00022729"/>
    </source>
</evidence>
<dbReference type="InterPro" id="IPR012970">
    <property type="entry name" value="Lyase_8_alpha_N"/>
</dbReference>
<dbReference type="InterPro" id="IPR038970">
    <property type="entry name" value="Lyase_8"/>
</dbReference>
<dbReference type="AlphaFoldDB" id="A0A1I3H8F0"/>
<evidence type="ECO:0000313" key="11">
    <source>
        <dbReference type="EMBL" id="SFI32006.1"/>
    </source>
</evidence>
<evidence type="ECO:0000256" key="1">
    <source>
        <dbReference type="ARBA" id="ARBA00001913"/>
    </source>
</evidence>
<dbReference type="GO" id="GO:0030246">
    <property type="term" value="F:carbohydrate binding"/>
    <property type="evidence" value="ECO:0007669"/>
    <property type="project" value="InterPro"/>
</dbReference>
<evidence type="ECO:0000256" key="3">
    <source>
        <dbReference type="ARBA" id="ARBA00011245"/>
    </source>
</evidence>
<dbReference type="Pfam" id="PF02884">
    <property type="entry name" value="Lyase_8_C"/>
    <property type="match status" value="1"/>
</dbReference>
<dbReference type="GO" id="GO:0005975">
    <property type="term" value="P:carbohydrate metabolic process"/>
    <property type="evidence" value="ECO:0007669"/>
    <property type="project" value="InterPro"/>
</dbReference>
<evidence type="ECO:0000256" key="7">
    <source>
        <dbReference type="SAM" id="SignalP"/>
    </source>
</evidence>
<feature type="domain" description="Polysaccharide lyase family 8 central" evidence="8">
    <location>
        <begin position="326"/>
        <end position="575"/>
    </location>
</feature>
<evidence type="ECO:0000259" key="10">
    <source>
        <dbReference type="Pfam" id="PF08124"/>
    </source>
</evidence>
<keyword evidence="6 11" id="KW-0456">Lyase</keyword>
<dbReference type="SUPFAM" id="SSF49863">
    <property type="entry name" value="Hyaluronate lyase-like, C-terminal domain"/>
    <property type="match status" value="1"/>
</dbReference>
<dbReference type="STRING" id="1477437.SAMN05444682_103262"/>
<reference evidence="11 12" key="1">
    <citation type="submission" date="2016-10" db="EMBL/GenBank/DDBJ databases">
        <authorList>
            <person name="de Groot N.N."/>
        </authorList>
    </citation>
    <scope>NUCLEOTIDE SEQUENCE [LARGE SCALE GENOMIC DNA]</scope>
    <source>
        <strain evidence="11 12">RK1</strain>
    </source>
</reference>
<dbReference type="InterPro" id="IPR011013">
    <property type="entry name" value="Gal_mutarotase_sf_dom"/>
</dbReference>
<protein>
    <submittedName>
        <fullName evidence="11">Chondroitin AC lyase</fullName>
    </submittedName>
</protein>
<accession>A0A1I3H8F0</accession>
<comment type="cofactor">
    <cofactor evidence="1">
        <name>Ca(2+)</name>
        <dbReference type="ChEBI" id="CHEBI:29108"/>
    </cofactor>
</comment>
<evidence type="ECO:0000256" key="5">
    <source>
        <dbReference type="ARBA" id="ARBA00022837"/>
    </source>
</evidence>
<dbReference type="PANTHER" id="PTHR38481:SF1">
    <property type="entry name" value="HYALURONATE LYASE"/>
    <property type="match status" value="1"/>
</dbReference>
<dbReference type="SUPFAM" id="SSF74650">
    <property type="entry name" value="Galactose mutarotase-like"/>
    <property type="match status" value="1"/>
</dbReference>
<dbReference type="GO" id="GO:0005576">
    <property type="term" value="C:extracellular region"/>
    <property type="evidence" value="ECO:0007669"/>
    <property type="project" value="InterPro"/>
</dbReference>
<organism evidence="11 12">
    <name type="scientific">Parapedobacter indicus</name>
    <dbReference type="NCBI Taxonomy" id="1477437"/>
    <lineage>
        <taxon>Bacteria</taxon>
        <taxon>Pseudomonadati</taxon>
        <taxon>Bacteroidota</taxon>
        <taxon>Sphingobacteriia</taxon>
        <taxon>Sphingobacteriales</taxon>
        <taxon>Sphingobacteriaceae</taxon>
        <taxon>Parapedobacter</taxon>
    </lineage>
</organism>
<gene>
    <name evidence="11" type="ORF">SAMN05444682_103262</name>
</gene>
<dbReference type="Pfam" id="PF02278">
    <property type="entry name" value="Lyase_8"/>
    <property type="match status" value="1"/>
</dbReference>
<keyword evidence="4 7" id="KW-0732">Signal</keyword>
<proteinExistence type="inferred from homology"/>
<evidence type="ECO:0000259" key="9">
    <source>
        <dbReference type="Pfam" id="PF02884"/>
    </source>
</evidence>
<dbReference type="Pfam" id="PF08124">
    <property type="entry name" value="Lyase_8_N"/>
    <property type="match status" value="1"/>
</dbReference>
<feature type="signal peptide" evidence="7">
    <location>
        <begin position="1"/>
        <end position="25"/>
    </location>
</feature>
<dbReference type="InterPro" id="IPR004103">
    <property type="entry name" value="Lyase_8_C"/>
</dbReference>
<dbReference type="Proteomes" id="UP000198670">
    <property type="component" value="Unassembled WGS sequence"/>
</dbReference>
<dbReference type="InterPro" id="IPR008929">
    <property type="entry name" value="Chondroitin_lyas"/>
</dbReference>
<evidence type="ECO:0000259" key="8">
    <source>
        <dbReference type="Pfam" id="PF02278"/>
    </source>
</evidence>